<dbReference type="InterPro" id="IPR043128">
    <property type="entry name" value="Rev_trsase/Diguanyl_cyclase"/>
</dbReference>
<feature type="transmembrane region" description="Helical" evidence="1">
    <location>
        <begin position="12"/>
        <end position="30"/>
    </location>
</feature>
<dbReference type="SMART" id="SM00267">
    <property type="entry name" value="GGDEF"/>
    <property type="match status" value="1"/>
</dbReference>
<protein>
    <submittedName>
        <fullName evidence="4">Diguanylate cyclase/Phosphodiesterase</fullName>
    </submittedName>
</protein>
<reference evidence="5" key="1">
    <citation type="submission" date="2014-05" db="EMBL/GenBank/DDBJ databases">
        <authorList>
            <person name="Kube M."/>
        </authorList>
    </citation>
    <scope>NUCLEOTIDE SEQUENCE [LARGE SCALE GENOMIC DNA]</scope>
</reference>
<keyword evidence="1" id="KW-0812">Transmembrane</keyword>
<dbReference type="EMBL" id="LK028559">
    <property type="protein sequence ID" value="CDR30544.1"/>
    <property type="molecule type" value="Genomic_DNA"/>
</dbReference>
<dbReference type="PANTHER" id="PTHR33121:SF70">
    <property type="entry name" value="SIGNALING PROTEIN YKOW"/>
    <property type="match status" value="1"/>
</dbReference>
<dbReference type="InterPro" id="IPR000160">
    <property type="entry name" value="GGDEF_dom"/>
</dbReference>
<dbReference type="PATRIC" id="fig|35623.3.peg.472"/>
<keyword evidence="5" id="KW-1185">Reference proteome</keyword>
<dbReference type="InParanoid" id="A0A061AAX0"/>
<evidence type="ECO:0000313" key="4">
    <source>
        <dbReference type="EMBL" id="CDR30544.1"/>
    </source>
</evidence>
<dbReference type="Proteomes" id="UP000032434">
    <property type="component" value="Chromosome 1"/>
</dbReference>
<keyword evidence="1" id="KW-0472">Membrane</keyword>
<evidence type="ECO:0000256" key="1">
    <source>
        <dbReference type="SAM" id="Phobius"/>
    </source>
</evidence>
<dbReference type="OrthoDB" id="384273at2"/>
<dbReference type="AlphaFoldDB" id="A0A061AAX0"/>
<feature type="transmembrane region" description="Helical" evidence="1">
    <location>
        <begin position="226"/>
        <end position="248"/>
    </location>
</feature>
<dbReference type="CDD" id="cd01948">
    <property type="entry name" value="EAL"/>
    <property type="match status" value="1"/>
</dbReference>
<dbReference type="STRING" id="35623.Aocu_04710"/>
<dbReference type="Gene3D" id="3.20.20.450">
    <property type="entry name" value="EAL domain"/>
    <property type="match status" value="1"/>
</dbReference>
<feature type="domain" description="GGDEF" evidence="3">
    <location>
        <begin position="391"/>
        <end position="527"/>
    </location>
</feature>
<dbReference type="RefSeq" id="WP_045749081.1">
    <property type="nucleotide sequence ID" value="NZ_FUZK01000003.1"/>
</dbReference>
<dbReference type="InterPro" id="IPR050706">
    <property type="entry name" value="Cyclic-di-GMP_PDE-like"/>
</dbReference>
<gene>
    <name evidence="4" type="ORF">Aocu_04710</name>
</gene>
<organism evidence="4 5">
    <name type="scientific">Acholeplasma oculi</name>
    <dbReference type="NCBI Taxonomy" id="35623"/>
    <lineage>
        <taxon>Bacteria</taxon>
        <taxon>Bacillati</taxon>
        <taxon>Mycoplasmatota</taxon>
        <taxon>Mollicutes</taxon>
        <taxon>Acholeplasmatales</taxon>
        <taxon>Acholeplasmataceae</taxon>
        <taxon>Acholeplasma</taxon>
    </lineage>
</organism>
<dbReference type="GO" id="GO:0071111">
    <property type="term" value="F:cyclic-guanylate-specific phosphodiesterase activity"/>
    <property type="evidence" value="ECO:0007669"/>
    <property type="project" value="InterPro"/>
</dbReference>
<dbReference type="InterPro" id="IPR001633">
    <property type="entry name" value="EAL_dom"/>
</dbReference>
<accession>A0A061AAX0</accession>
<dbReference type="KEGG" id="aoc:Aocu_04710"/>
<dbReference type="InterPro" id="IPR035919">
    <property type="entry name" value="EAL_sf"/>
</dbReference>
<evidence type="ECO:0000259" key="3">
    <source>
        <dbReference type="PROSITE" id="PS50887"/>
    </source>
</evidence>
<evidence type="ECO:0000313" key="5">
    <source>
        <dbReference type="Proteomes" id="UP000032434"/>
    </source>
</evidence>
<dbReference type="InterPro" id="IPR029787">
    <property type="entry name" value="Nucleotide_cyclase"/>
</dbReference>
<dbReference type="SUPFAM" id="SSF141868">
    <property type="entry name" value="EAL domain-like"/>
    <property type="match status" value="1"/>
</dbReference>
<dbReference type="PROSITE" id="PS50887">
    <property type="entry name" value="GGDEF"/>
    <property type="match status" value="1"/>
</dbReference>
<sequence length="791" mass="92189">MAKQLKNYIIRFSIIFLLLITAFSLFYIFLVQTILNTESNRLAYLHHLNTQELLNQRLTTLRTAYNEGELVFWDTLDYNVEDVKKPITKLYEIDKLSNVFHNQTSDEIVILFKHTAFNQVIYKEFSDVLLEIGIELGSNQVLIDDLGFIKYYENYDYYGVNYFSSSLIPETLSNTLDEKLSNEQTYYTNYQENQSYVLSFTTLSNGYKFISIQEQVIFLNYFQPILWSYFALSVTTLIGYVLFSILTIRRRIVEELLFEKMMLNKQNPYLILEVGGLGQIRRMNKKFKELIPETFEFKFITDLTSEPLDIKLHLKKELAFYMNIDKLSNEILRVRFLVSKGDRNYIMIGEIIDASSNDMSKYVDLARRYRLTNLPNQIALEERIVALDRRSKFSLISLTMDEFDQVKDSIGRGQTESLVKAAASFFQGLLDSNMELYHLELNHFVILVTNVANFEVLNGYAKGISDQLDKKMLISDLPQKIKLLIGILHNQGKATQLTLEEIFNVLYLTIERAKISSSTNIVQYNDRFLDFVTKTNQLELDIKQGILKDEFQMHLQPQVDIQTQNVVGFELLLRWNNEKYAKESPALYIKQAERSNLIIELGRVITEKVFKIVSEFKDLPIEFSFNISPKQLLQPGFINEFIELRDKYQVDPSKLAIELTETLLILQFDLIIEKFKALKQLGFKVQLDDFGTGYSSLSYLRDLPIDIIKIDKKFVDDIENSFQARQILKTMITLGRNLKLGVIIEGVENEKQTDIIKRDGGTYIQGFFISRAMPLEDAKKFIKNRVKEIDQ</sequence>
<dbReference type="Gene3D" id="3.30.70.270">
    <property type="match status" value="1"/>
</dbReference>
<name>A0A061AAX0_9MOLU</name>
<dbReference type="HOGENOM" id="CLU_019082_0_0_14"/>
<dbReference type="SMART" id="SM00052">
    <property type="entry name" value="EAL"/>
    <property type="match status" value="1"/>
</dbReference>
<dbReference type="Pfam" id="PF00563">
    <property type="entry name" value="EAL"/>
    <property type="match status" value="1"/>
</dbReference>
<feature type="domain" description="EAL" evidence="2">
    <location>
        <begin position="535"/>
        <end position="786"/>
    </location>
</feature>
<proteinExistence type="predicted"/>
<dbReference type="Pfam" id="PF00990">
    <property type="entry name" value="GGDEF"/>
    <property type="match status" value="1"/>
</dbReference>
<dbReference type="PANTHER" id="PTHR33121">
    <property type="entry name" value="CYCLIC DI-GMP PHOSPHODIESTERASE PDEF"/>
    <property type="match status" value="1"/>
</dbReference>
<evidence type="ECO:0000259" key="2">
    <source>
        <dbReference type="PROSITE" id="PS50883"/>
    </source>
</evidence>
<dbReference type="PROSITE" id="PS50883">
    <property type="entry name" value="EAL"/>
    <property type="match status" value="1"/>
</dbReference>
<keyword evidence="1" id="KW-1133">Transmembrane helix</keyword>
<dbReference type="SUPFAM" id="SSF55073">
    <property type="entry name" value="Nucleotide cyclase"/>
    <property type="match status" value="1"/>
</dbReference>